<dbReference type="GO" id="GO:0008168">
    <property type="term" value="F:methyltransferase activity"/>
    <property type="evidence" value="ECO:0007669"/>
    <property type="project" value="UniProtKB-KW"/>
</dbReference>
<dbReference type="Pfam" id="PF13489">
    <property type="entry name" value="Methyltransf_23"/>
    <property type="match status" value="1"/>
</dbReference>
<sequence length="357" mass="40950">MSSPLRPTSASPDFAPSNEPVVNIPIDENEDDSAYGEDELSDTTSIASTIWRHRFENGRRYQKWKEGAYWGPNDDTQNDQLDIGHHMLRIVLGDKLFLAPIGDNPQARSRVLDVGTGTGIWAIDFADEYPSAEVIGTDLSPIQPSLLPPNCKFELDDATEAWTFPENHFDFVHTRCLYGSIDDWDKYYQQVLRTLKPGGWFQQLEMSILTRCDDDTLDKYEDNVLKEWGPLFINAADSPKFGRTLDIWKDMKQRMIDAGFEDVQQVDYKVPIGPWSSDPRLKEIGKWHLLYCFQGAEGWAMYLCTHVLGVCSRFPRSYLACCVPELTAGQWKYEEVQVLVARFRAAIRSRKVHPYYT</sequence>
<reference evidence="2 3" key="1">
    <citation type="submission" date="2017-01" db="EMBL/GenBank/DDBJ databases">
        <title>Draft genome sequence of Diplodia seriata F98.1, a fungal species involved in grapevine trunk diseases.</title>
        <authorList>
            <person name="Robert-Siegwald G."/>
            <person name="Vallet J."/>
            <person name="Abou-Mansour E."/>
            <person name="Xu J."/>
            <person name="Rey P."/>
            <person name="Bertsch C."/>
            <person name="Rego C."/>
            <person name="Larignon P."/>
            <person name="Fontaine F."/>
            <person name="Lebrun M.-H."/>
        </authorList>
    </citation>
    <scope>NUCLEOTIDE SEQUENCE [LARGE SCALE GENOMIC DNA]</scope>
    <source>
        <strain evidence="2 3">F98.1</strain>
    </source>
</reference>
<dbReference type="CDD" id="cd02440">
    <property type="entry name" value="AdoMet_MTases"/>
    <property type="match status" value="1"/>
</dbReference>
<dbReference type="EMBL" id="MSZU01000114">
    <property type="protein sequence ID" value="OMP81989.1"/>
    <property type="molecule type" value="Genomic_DNA"/>
</dbReference>
<dbReference type="AlphaFoldDB" id="A0A1S8B3D2"/>
<feature type="compositionally biased region" description="Polar residues" evidence="1">
    <location>
        <begin position="1"/>
        <end position="11"/>
    </location>
</feature>
<evidence type="ECO:0000256" key="1">
    <source>
        <dbReference type="SAM" id="MobiDB-lite"/>
    </source>
</evidence>
<comment type="caution">
    <text evidence="2">The sequence shown here is derived from an EMBL/GenBank/DDBJ whole genome shotgun (WGS) entry which is preliminary data.</text>
</comment>
<dbReference type="PANTHER" id="PTHR43591">
    <property type="entry name" value="METHYLTRANSFERASE"/>
    <property type="match status" value="1"/>
</dbReference>
<dbReference type="Proteomes" id="UP000190776">
    <property type="component" value="Unassembled WGS sequence"/>
</dbReference>
<keyword evidence="2" id="KW-0830">Ubiquinone</keyword>
<dbReference type="STRING" id="420778.A0A1S8B3D2"/>
<proteinExistence type="predicted"/>
<name>A0A1S8B3D2_9PEZI</name>
<dbReference type="SUPFAM" id="SSF53335">
    <property type="entry name" value="S-adenosyl-L-methionine-dependent methyltransferases"/>
    <property type="match status" value="1"/>
</dbReference>
<dbReference type="InterPro" id="IPR029063">
    <property type="entry name" value="SAM-dependent_MTases_sf"/>
</dbReference>
<protein>
    <submittedName>
        <fullName evidence="2">Ubiquinone/menaquinone biosynthesis methyltransferase ubiE</fullName>
    </submittedName>
</protein>
<feature type="compositionally biased region" description="Acidic residues" evidence="1">
    <location>
        <begin position="27"/>
        <end position="40"/>
    </location>
</feature>
<gene>
    <name evidence="2" type="ORF">BK809_0006298</name>
</gene>
<dbReference type="PANTHER" id="PTHR43591:SF24">
    <property type="entry name" value="2-METHOXY-6-POLYPRENYL-1,4-BENZOQUINOL METHYLASE, MITOCHONDRIAL"/>
    <property type="match status" value="1"/>
</dbReference>
<keyword evidence="2" id="KW-0489">Methyltransferase</keyword>
<organism evidence="2 3">
    <name type="scientific">Diplodia seriata</name>
    <dbReference type="NCBI Taxonomy" id="420778"/>
    <lineage>
        <taxon>Eukaryota</taxon>
        <taxon>Fungi</taxon>
        <taxon>Dikarya</taxon>
        <taxon>Ascomycota</taxon>
        <taxon>Pezizomycotina</taxon>
        <taxon>Dothideomycetes</taxon>
        <taxon>Dothideomycetes incertae sedis</taxon>
        <taxon>Botryosphaeriales</taxon>
        <taxon>Botryosphaeriaceae</taxon>
        <taxon>Diplodia</taxon>
    </lineage>
</organism>
<dbReference type="OrthoDB" id="2013972at2759"/>
<evidence type="ECO:0000313" key="3">
    <source>
        <dbReference type="Proteomes" id="UP000190776"/>
    </source>
</evidence>
<accession>A0A1S8B3D2</accession>
<feature type="region of interest" description="Disordered" evidence="1">
    <location>
        <begin position="1"/>
        <end position="40"/>
    </location>
</feature>
<dbReference type="Gene3D" id="3.40.50.150">
    <property type="entry name" value="Vaccinia Virus protein VP39"/>
    <property type="match status" value="1"/>
</dbReference>
<keyword evidence="2" id="KW-0808">Transferase</keyword>
<evidence type="ECO:0000313" key="2">
    <source>
        <dbReference type="EMBL" id="OMP81989.1"/>
    </source>
</evidence>
<dbReference type="GO" id="GO:0032259">
    <property type="term" value="P:methylation"/>
    <property type="evidence" value="ECO:0007669"/>
    <property type="project" value="UniProtKB-KW"/>
</dbReference>